<dbReference type="GO" id="GO:0016746">
    <property type="term" value="F:acyltransferase activity"/>
    <property type="evidence" value="ECO:0007669"/>
    <property type="project" value="UniProtKB-KW"/>
</dbReference>
<dbReference type="InterPro" id="IPR032098">
    <property type="entry name" value="Acyltransf_C"/>
</dbReference>
<dbReference type="EMBL" id="HG805810">
    <property type="protein sequence ID" value="CDW51797.1"/>
    <property type="molecule type" value="Genomic_DNA"/>
</dbReference>
<feature type="transmembrane region" description="Helical" evidence="4">
    <location>
        <begin position="44"/>
        <end position="64"/>
    </location>
</feature>
<keyword evidence="7" id="KW-1185">Reference proteome</keyword>
<evidence type="ECO:0000256" key="4">
    <source>
        <dbReference type="SAM" id="Phobius"/>
    </source>
</evidence>
<evidence type="ECO:0000256" key="3">
    <source>
        <dbReference type="ARBA" id="ARBA00023315"/>
    </source>
</evidence>
<dbReference type="STRING" id="36087.A0A077YUN7"/>
<dbReference type="CDD" id="cd07990">
    <property type="entry name" value="LPLAT_LCLAT1-like"/>
    <property type="match status" value="1"/>
</dbReference>
<dbReference type="OrthoDB" id="5920239at2759"/>
<evidence type="ECO:0000259" key="5">
    <source>
        <dbReference type="SMART" id="SM00563"/>
    </source>
</evidence>
<dbReference type="PANTHER" id="PTHR10983">
    <property type="entry name" value="1-ACYLGLYCEROL-3-PHOSPHATE ACYLTRANSFERASE-RELATED"/>
    <property type="match status" value="1"/>
</dbReference>
<dbReference type="Pfam" id="PF16076">
    <property type="entry name" value="Acyltransf_C"/>
    <property type="match status" value="1"/>
</dbReference>
<evidence type="ECO:0000256" key="1">
    <source>
        <dbReference type="ARBA" id="ARBA00008655"/>
    </source>
</evidence>
<dbReference type="InterPro" id="IPR002123">
    <property type="entry name" value="Plipid/glycerol_acylTrfase"/>
</dbReference>
<protein>
    <submittedName>
        <fullName evidence="6">Acyltransferase domain containing protein</fullName>
    </submittedName>
</protein>
<evidence type="ECO:0000313" key="7">
    <source>
        <dbReference type="Proteomes" id="UP000030665"/>
    </source>
</evidence>
<dbReference type="PANTHER" id="PTHR10983:SF16">
    <property type="entry name" value="LYSOCARDIOLIPIN ACYLTRANSFERASE 1"/>
    <property type="match status" value="1"/>
</dbReference>
<name>A0A077YUN7_TRITR</name>
<gene>
    <name evidence="6" type="ORF">TTRE_0000005601</name>
</gene>
<proteinExistence type="inferred from homology"/>
<dbReference type="GO" id="GO:0036149">
    <property type="term" value="P:phosphatidylinositol acyl-chain remodeling"/>
    <property type="evidence" value="ECO:0007669"/>
    <property type="project" value="TreeGrafter"/>
</dbReference>
<evidence type="ECO:0000313" key="6">
    <source>
        <dbReference type="EMBL" id="CDW51797.1"/>
    </source>
</evidence>
<evidence type="ECO:0000256" key="2">
    <source>
        <dbReference type="ARBA" id="ARBA00022679"/>
    </source>
</evidence>
<dbReference type="SMART" id="SM00563">
    <property type="entry name" value="PlsC"/>
    <property type="match status" value="1"/>
</dbReference>
<keyword evidence="4" id="KW-1133">Transmembrane helix</keyword>
<reference evidence="6" key="2">
    <citation type="submission" date="2014-03" db="EMBL/GenBank/DDBJ databases">
        <title>The whipworm genome and dual-species transcriptomics of an intimate host-pathogen interaction.</title>
        <authorList>
            <person name="Foth B.J."/>
            <person name="Tsai I.J."/>
            <person name="Reid A.J."/>
            <person name="Bancroft A.J."/>
            <person name="Nichol S."/>
            <person name="Tracey A."/>
            <person name="Holroyd N."/>
            <person name="Cotton J.A."/>
            <person name="Stanley E.J."/>
            <person name="Zarowiecki M."/>
            <person name="Liu J.Z."/>
            <person name="Huckvale T."/>
            <person name="Cooper P.J."/>
            <person name="Grencis R.K."/>
            <person name="Berriman M."/>
        </authorList>
    </citation>
    <scope>NUCLEOTIDE SEQUENCE [LARGE SCALE GENOMIC DNA]</scope>
</reference>
<dbReference type="Pfam" id="PF01553">
    <property type="entry name" value="Acyltransferase"/>
    <property type="match status" value="1"/>
</dbReference>
<dbReference type="Proteomes" id="UP000030665">
    <property type="component" value="Unassembled WGS sequence"/>
</dbReference>
<dbReference type="AlphaFoldDB" id="A0A077YUN7"/>
<keyword evidence="3 6" id="KW-0012">Acyltransferase</keyword>
<comment type="similarity">
    <text evidence="1">Belongs to the 1-acyl-sn-glycerol-3-phosphate acyltransferase family.</text>
</comment>
<accession>A0A077YUN7</accession>
<sequence length="328" mass="37618">MAFCFKSLLTYLCKVRVVVSGECIRSTDKAVLLMNHRTRLDWMFFWVALFKYCPKLLTTGAIILKSSLKNVPGAGWSMQCKNFVFLDRSWNSDKKTLDMSSAYYSAIGIPFQVLVFPEGTNFTAETKERSDIFSAANKLASYDYLLQPRTTGTVHLIKEFLKRIIAGNSLDCIYDITVAYPDNIVETEVEFIKGQAPKEVHFHVERYGSAVLASLATKSDDELAGWLREVWEIKDLRLRRFFTESKHMRAAVHCKNSFTSFQSACLILVALFWMLTVSFFLYALCFHSLFSLFYVAASFIVFRFVEVKYGGMDVLQTAVWLSQRKIFS</sequence>
<feature type="transmembrane region" description="Helical" evidence="4">
    <location>
        <begin position="256"/>
        <end position="275"/>
    </location>
</feature>
<reference evidence="6" key="1">
    <citation type="submission" date="2014-01" db="EMBL/GenBank/DDBJ databases">
        <authorList>
            <person name="Aslett M."/>
        </authorList>
    </citation>
    <scope>NUCLEOTIDE SEQUENCE</scope>
</reference>
<dbReference type="GO" id="GO:0005783">
    <property type="term" value="C:endoplasmic reticulum"/>
    <property type="evidence" value="ECO:0007669"/>
    <property type="project" value="TreeGrafter"/>
</dbReference>
<feature type="domain" description="Phospholipid/glycerol acyltransferase" evidence="5">
    <location>
        <begin position="30"/>
        <end position="154"/>
    </location>
</feature>
<organism evidence="6 7">
    <name type="scientific">Trichuris trichiura</name>
    <name type="common">Whipworm</name>
    <name type="synonym">Trichocephalus trichiurus</name>
    <dbReference type="NCBI Taxonomy" id="36087"/>
    <lineage>
        <taxon>Eukaryota</taxon>
        <taxon>Metazoa</taxon>
        <taxon>Ecdysozoa</taxon>
        <taxon>Nematoda</taxon>
        <taxon>Enoplea</taxon>
        <taxon>Dorylaimia</taxon>
        <taxon>Trichinellida</taxon>
        <taxon>Trichuridae</taxon>
        <taxon>Trichuris</taxon>
    </lineage>
</organism>
<keyword evidence="2 6" id="KW-0808">Transferase</keyword>
<feature type="transmembrane region" description="Helical" evidence="4">
    <location>
        <begin position="281"/>
        <end position="302"/>
    </location>
</feature>
<dbReference type="SUPFAM" id="SSF69593">
    <property type="entry name" value="Glycerol-3-phosphate (1)-acyltransferase"/>
    <property type="match status" value="1"/>
</dbReference>
<keyword evidence="4" id="KW-0472">Membrane</keyword>
<keyword evidence="4" id="KW-0812">Transmembrane</keyword>